<feature type="coiled-coil region" evidence="2">
    <location>
        <begin position="225"/>
        <end position="252"/>
    </location>
</feature>
<comment type="caution">
    <text evidence="5">The sequence shown here is derived from an EMBL/GenBank/DDBJ whole genome shotgun (WGS) entry which is preliminary data.</text>
</comment>
<sequence>MDKLKERSQLGDFCIQFGLPDTSANSKKKKHRDSRYSNPDKPYKKKRSRYRSKEERDTRKIFCKSNRFTKNRFKRDLTKIKCYRCGNFSHIAPNCKFEKLKSLELDEEVHDKVYSFLYTSGSEPDYDSDSGSDEEVDLLDISYSNQHDKINVCNSCHELSKEVTDNDLQEKIIHLVANNNANSSSSKNSEKQKNHFEFEYVAPYSLSKINNRLNKQTTPTRDSSFDDLKNEIENLKNEIKSLKQNQMICDHRLNQIENVNNKGKNIVEENTLAKPFNLDPRQVIPFINAIYPFTSINAESFTATYEDRDISYTFITDPISHMCKDICGTNSNWFLNWWSYHDSTIKILPDSFHKLYKEWVKVSPDLDELYNTDHICYLEKID</sequence>
<dbReference type="AlphaFoldDB" id="A0A9J6B0H3"/>
<evidence type="ECO:0000259" key="4">
    <source>
        <dbReference type="PROSITE" id="PS50158"/>
    </source>
</evidence>
<evidence type="ECO:0000313" key="6">
    <source>
        <dbReference type="Proteomes" id="UP000824120"/>
    </source>
</evidence>
<evidence type="ECO:0000256" key="2">
    <source>
        <dbReference type="SAM" id="Coils"/>
    </source>
</evidence>
<dbReference type="EMBL" id="JACXVP010000001">
    <property type="protein sequence ID" value="KAG5629855.1"/>
    <property type="molecule type" value="Genomic_DNA"/>
</dbReference>
<gene>
    <name evidence="5" type="ORF">H5410_001572</name>
</gene>
<feature type="region of interest" description="Disordered" evidence="3">
    <location>
        <begin position="17"/>
        <end position="54"/>
    </location>
</feature>
<keyword evidence="1" id="KW-0862">Zinc</keyword>
<name>A0A9J6B0H3_SOLCO</name>
<dbReference type="Proteomes" id="UP000824120">
    <property type="component" value="Chromosome 1"/>
</dbReference>
<dbReference type="PANTHER" id="PTHR33054:SF12">
    <property type="entry name" value="ZINC KNUCKLE FAMILY PROTEIN"/>
    <property type="match status" value="1"/>
</dbReference>
<reference evidence="5 6" key="1">
    <citation type="submission" date="2020-09" db="EMBL/GenBank/DDBJ databases">
        <title>De no assembly of potato wild relative species, Solanum commersonii.</title>
        <authorList>
            <person name="Cho K."/>
        </authorList>
    </citation>
    <scope>NUCLEOTIDE SEQUENCE [LARGE SCALE GENOMIC DNA]</scope>
    <source>
        <strain evidence="5">LZ3.2</strain>
        <tissue evidence="5">Leaf</tissue>
    </source>
</reference>
<proteinExistence type="predicted"/>
<dbReference type="PANTHER" id="PTHR33054">
    <property type="entry name" value="CCHC-TYPE DOMAIN-CONTAINING PROTEIN"/>
    <property type="match status" value="1"/>
</dbReference>
<keyword evidence="1" id="KW-0863">Zinc-finger</keyword>
<dbReference type="PROSITE" id="PS50158">
    <property type="entry name" value="ZF_CCHC"/>
    <property type="match status" value="1"/>
</dbReference>
<evidence type="ECO:0000256" key="3">
    <source>
        <dbReference type="SAM" id="MobiDB-lite"/>
    </source>
</evidence>
<accession>A0A9J6B0H3</accession>
<keyword evidence="1" id="KW-0479">Metal-binding</keyword>
<dbReference type="GO" id="GO:0008270">
    <property type="term" value="F:zinc ion binding"/>
    <property type="evidence" value="ECO:0007669"/>
    <property type="project" value="UniProtKB-KW"/>
</dbReference>
<organism evidence="5 6">
    <name type="scientific">Solanum commersonii</name>
    <name type="common">Commerson's wild potato</name>
    <name type="synonym">Commerson's nightshade</name>
    <dbReference type="NCBI Taxonomy" id="4109"/>
    <lineage>
        <taxon>Eukaryota</taxon>
        <taxon>Viridiplantae</taxon>
        <taxon>Streptophyta</taxon>
        <taxon>Embryophyta</taxon>
        <taxon>Tracheophyta</taxon>
        <taxon>Spermatophyta</taxon>
        <taxon>Magnoliopsida</taxon>
        <taxon>eudicotyledons</taxon>
        <taxon>Gunneridae</taxon>
        <taxon>Pentapetalae</taxon>
        <taxon>asterids</taxon>
        <taxon>lamiids</taxon>
        <taxon>Solanales</taxon>
        <taxon>Solanaceae</taxon>
        <taxon>Solanoideae</taxon>
        <taxon>Solaneae</taxon>
        <taxon>Solanum</taxon>
    </lineage>
</organism>
<dbReference type="GO" id="GO:0003676">
    <property type="term" value="F:nucleic acid binding"/>
    <property type="evidence" value="ECO:0007669"/>
    <property type="project" value="InterPro"/>
</dbReference>
<evidence type="ECO:0000256" key="1">
    <source>
        <dbReference type="PROSITE-ProRule" id="PRU00047"/>
    </source>
</evidence>
<protein>
    <recommendedName>
        <fullName evidence="4">CCHC-type domain-containing protein</fullName>
    </recommendedName>
</protein>
<keyword evidence="6" id="KW-1185">Reference proteome</keyword>
<feature type="domain" description="CCHC-type" evidence="4">
    <location>
        <begin position="81"/>
        <end position="96"/>
    </location>
</feature>
<dbReference type="InterPro" id="IPR001878">
    <property type="entry name" value="Znf_CCHC"/>
</dbReference>
<evidence type="ECO:0000313" key="5">
    <source>
        <dbReference type="EMBL" id="KAG5629855.1"/>
    </source>
</evidence>
<keyword evidence="2" id="KW-0175">Coiled coil</keyword>